<feature type="coiled-coil region" evidence="1">
    <location>
        <begin position="149"/>
        <end position="176"/>
    </location>
</feature>
<dbReference type="AlphaFoldDB" id="A0A1B7MF06"/>
<dbReference type="OrthoDB" id="2423954at2759"/>
<gene>
    <name evidence="2" type="ORF">K503DRAFT_704086</name>
</gene>
<dbReference type="EMBL" id="KV449537">
    <property type="protein sequence ID" value="OAX31187.1"/>
    <property type="molecule type" value="Genomic_DNA"/>
</dbReference>
<protein>
    <submittedName>
        <fullName evidence="2">Uncharacterized protein</fullName>
    </submittedName>
</protein>
<dbReference type="InParanoid" id="A0A1B7MF06"/>
<reference evidence="2 3" key="1">
    <citation type="submission" date="2016-06" db="EMBL/GenBank/DDBJ databases">
        <title>Comparative genomics of the ectomycorrhizal sister species Rhizopogon vinicolor and Rhizopogon vesiculosus (Basidiomycota: Boletales) reveals a divergence of the mating type B locus.</title>
        <authorList>
            <consortium name="DOE Joint Genome Institute"/>
            <person name="Mujic A.B."/>
            <person name="Kuo A."/>
            <person name="Tritt A."/>
            <person name="Lipzen A."/>
            <person name="Chen C."/>
            <person name="Johnson J."/>
            <person name="Sharma A."/>
            <person name="Barry K."/>
            <person name="Grigoriev I.V."/>
            <person name="Spatafora J.W."/>
        </authorList>
    </citation>
    <scope>NUCLEOTIDE SEQUENCE [LARGE SCALE GENOMIC DNA]</scope>
    <source>
        <strain evidence="2 3">AM-OR11-026</strain>
    </source>
</reference>
<proteinExistence type="predicted"/>
<dbReference type="STRING" id="1314800.A0A1B7MF06"/>
<evidence type="ECO:0000313" key="3">
    <source>
        <dbReference type="Proteomes" id="UP000092154"/>
    </source>
</evidence>
<name>A0A1B7MF06_9AGAM</name>
<keyword evidence="3" id="KW-1185">Reference proteome</keyword>
<evidence type="ECO:0000256" key="1">
    <source>
        <dbReference type="SAM" id="Coils"/>
    </source>
</evidence>
<keyword evidence="1" id="KW-0175">Coiled coil</keyword>
<organism evidence="2 3">
    <name type="scientific">Rhizopogon vinicolor AM-OR11-026</name>
    <dbReference type="NCBI Taxonomy" id="1314800"/>
    <lineage>
        <taxon>Eukaryota</taxon>
        <taxon>Fungi</taxon>
        <taxon>Dikarya</taxon>
        <taxon>Basidiomycota</taxon>
        <taxon>Agaricomycotina</taxon>
        <taxon>Agaricomycetes</taxon>
        <taxon>Agaricomycetidae</taxon>
        <taxon>Boletales</taxon>
        <taxon>Suillineae</taxon>
        <taxon>Rhizopogonaceae</taxon>
        <taxon>Rhizopogon</taxon>
    </lineage>
</organism>
<accession>A0A1B7MF06</accession>
<dbReference type="Proteomes" id="UP000092154">
    <property type="component" value="Unassembled WGS sequence"/>
</dbReference>
<evidence type="ECO:0000313" key="2">
    <source>
        <dbReference type="EMBL" id="OAX31187.1"/>
    </source>
</evidence>
<sequence>MSIPSKHQRTTQLGLYRSVSQPTITVSGLSPYVSVHWPTGQAWTDADQADWEAGLARLTASAGLPLRWVENPEWVKLCDRFIPRAKIPSAKVLTKCVMPHVLHGLQVTTKEECRGGVATLQCDGWTGTNSHHLLGFMMTVRRKLHAIRVRDASSDARNAEELLKQIIESMNTIESEWGATVIACTTDASGESRKARRLLRVKFPHLVTPDCLAHQVSH</sequence>